<keyword evidence="4" id="KW-0539">Nucleus</keyword>
<evidence type="ECO:0000256" key="3">
    <source>
        <dbReference type="ARBA" id="ARBA00023163"/>
    </source>
</evidence>
<evidence type="ECO:0000256" key="2">
    <source>
        <dbReference type="ARBA" id="ARBA00023015"/>
    </source>
</evidence>
<evidence type="ECO:0000313" key="6">
    <source>
        <dbReference type="Proteomes" id="UP000834106"/>
    </source>
</evidence>
<protein>
    <submittedName>
        <fullName evidence="5">Uncharacterized protein</fullName>
    </submittedName>
</protein>
<keyword evidence="6" id="KW-1185">Reference proteome</keyword>
<dbReference type="GO" id="GO:0005634">
    <property type="term" value="C:nucleus"/>
    <property type="evidence" value="ECO:0007669"/>
    <property type="project" value="UniProtKB-SubCell"/>
</dbReference>
<dbReference type="CDD" id="cd11444">
    <property type="entry name" value="bHLH_AtIBH1_like"/>
    <property type="match status" value="1"/>
</dbReference>
<dbReference type="EMBL" id="OU503044">
    <property type="protein sequence ID" value="CAI9767868.1"/>
    <property type="molecule type" value="Genomic_DNA"/>
</dbReference>
<name>A0AAD1ZFA3_9LAMI</name>
<evidence type="ECO:0000256" key="4">
    <source>
        <dbReference type="ARBA" id="ARBA00023242"/>
    </source>
</evidence>
<reference evidence="5" key="1">
    <citation type="submission" date="2023-05" db="EMBL/GenBank/DDBJ databases">
        <authorList>
            <person name="Huff M."/>
        </authorList>
    </citation>
    <scope>NUCLEOTIDE SEQUENCE</scope>
</reference>
<dbReference type="PANTHER" id="PTHR33124">
    <property type="entry name" value="TRANSCRIPTION FACTOR IBH1-LIKE 1"/>
    <property type="match status" value="1"/>
</dbReference>
<dbReference type="InterPro" id="IPR036638">
    <property type="entry name" value="HLH_DNA-bd_sf"/>
</dbReference>
<keyword evidence="2" id="KW-0805">Transcription regulation</keyword>
<dbReference type="GO" id="GO:0046983">
    <property type="term" value="F:protein dimerization activity"/>
    <property type="evidence" value="ECO:0007669"/>
    <property type="project" value="InterPro"/>
</dbReference>
<gene>
    <name evidence="5" type="ORF">FPE_LOCUS15298</name>
</gene>
<proteinExistence type="predicted"/>
<dbReference type="InterPro" id="IPR044660">
    <property type="entry name" value="IBH1-like"/>
</dbReference>
<accession>A0AAD1ZFA3</accession>
<sequence>MGVSQQPLLESLEFLNKLLKQSQARRKWSSQVSSMKRGHIKNIKSRRILMKRRAVLDRSRRPVGPARNQIERKVKTLKKLIPNCDSMRLDRLFRETADYIIALQMRVKVMQIMVNVFSGSDD</sequence>
<dbReference type="GO" id="GO:0000976">
    <property type="term" value="F:transcription cis-regulatory region binding"/>
    <property type="evidence" value="ECO:0007669"/>
    <property type="project" value="UniProtKB-ARBA"/>
</dbReference>
<dbReference type="Proteomes" id="UP000834106">
    <property type="component" value="Chromosome 9"/>
</dbReference>
<dbReference type="GO" id="GO:0006355">
    <property type="term" value="P:regulation of DNA-templated transcription"/>
    <property type="evidence" value="ECO:0007669"/>
    <property type="project" value="InterPro"/>
</dbReference>
<evidence type="ECO:0000313" key="5">
    <source>
        <dbReference type="EMBL" id="CAI9767868.1"/>
    </source>
</evidence>
<dbReference type="SUPFAM" id="SSF47459">
    <property type="entry name" value="HLH, helix-loop-helix DNA-binding domain"/>
    <property type="match status" value="1"/>
</dbReference>
<dbReference type="PANTHER" id="PTHR33124:SF39">
    <property type="entry name" value="TRANSCRIPTION FACTOR UPBEAT1"/>
    <property type="match status" value="1"/>
</dbReference>
<dbReference type="AlphaFoldDB" id="A0AAD1ZFA3"/>
<evidence type="ECO:0000256" key="1">
    <source>
        <dbReference type="ARBA" id="ARBA00004123"/>
    </source>
</evidence>
<organism evidence="5 6">
    <name type="scientific">Fraxinus pennsylvanica</name>
    <dbReference type="NCBI Taxonomy" id="56036"/>
    <lineage>
        <taxon>Eukaryota</taxon>
        <taxon>Viridiplantae</taxon>
        <taxon>Streptophyta</taxon>
        <taxon>Embryophyta</taxon>
        <taxon>Tracheophyta</taxon>
        <taxon>Spermatophyta</taxon>
        <taxon>Magnoliopsida</taxon>
        <taxon>eudicotyledons</taxon>
        <taxon>Gunneridae</taxon>
        <taxon>Pentapetalae</taxon>
        <taxon>asterids</taxon>
        <taxon>lamiids</taxon>
        <taxon>Lamiales</taxon>
        <taxon>Oleaceae</taxon>
        <taxon>Oleeae</taxon>
        <taxon>Fraxinus</taxon>
    </lineage>
</organism>
<dbReference type="InterPro" id="IPR044549">
    <property type="entry name" value="bHLH_AtIBH1-like"/>
</dbReference>
<comment type="subcellular location">
    <subcellularLocation>
        <location evidence="1">Nucleus</location>
    </subcellularLocation>
</comment>
<keyword evidence="3" id="KW-0804">Transcription</keyword>